<dbReference type="EMBL" id="BMRE01000001">
    <property type="protein sequence ID" value="GGU13968.1"/>
    <property type="molecule type" value="Genomic_DNA"/>
</dbReference>
<accession>A0ABQ2U9E1</accession>
<reference evidence="2" key="1">
    <citation type="journal article" date="2019" name="Int. J. Syst. Evol. Microbiol.">
        <title>The Global Catalogue of Microorganisms (GCM) 10K type strain sequencing project: providing services to taxonomists for standard genome sequencing and annotation.</title>
        <authorList>
            <consortium name="The Broad Institute Genomics Platform"/>
            <consortium name="The Broad Institute Genome Sequencing Center for Infectious Disease"/>
            <person name="Wu L."/>
            <person name="Ma J."/>
        </authorList>
    </citation>
    <scope>NUCLEOTIDE SEQUENCE [LARGE SCALE GENOMIC DNA]</scope>
    <source>
        <strain evidence="2">JCM 3296</strain>
    </source>
</reference>
<proteinExistence type="predicted"/>
<dbReference type="SUPFAM" id="SSF81301">
    <property type="entry name" value="Nucleotidyltransferase"/>
    <property type="match status" value="2"/>
</dbReference>
<dbReference type="Proteomes" id="UP000649573">
    <property type="component" value="Unassembled WGS sequence"/>
</dbReference>
<dbReference type="Pfam" id="PF04229">
    <property type="entry name" value="GrpB"/>
    <property type="match status" value="2"/>
</dbReference>
<dbReference type="InterPro" id="IPR043519">
    <property type="entry name" value="NT_sf"/>
</dbReference>
<dbReference type="Gene3D" id="3.30.460.10">
    <property type="entry name" value="Beta Polymerase, domain 2"/>
    <property type="match status" value="2"/>
</dbReference>
<keyword evidence="2" id="KW-1185">Reference proteome</keyword>
<evidence type="ECO:0000313" key="2">
    <source>
        <dbReference type="Proteomes" id="UP000649573"/>
    </source>
</evidence>
<name>A0ABQ2U9E1_9PSEU</name>
<dbReference type="InterPro" id="IPR007344">
    <property type="entry name" value="GrpB/CoaE"/>
</dbReference>
<organism evidence="1 2">
    <name type="scientific">Lentzea flava</name>
    <dbReference type="NCBI Taxonomy" id="103732"/>
    <lineage>
        <taxon>Bacteria</taxon>
        <taxon>Bacillati</taxon>
        <taxon>Actinomycetota</taxon>
        <taxon>Actinomycetes</taxon>
        <taxon>Pseudonocardiales</taxon>
        <taxon>Pseudonocardiaceae</taxon>
        <taxon>Lentzea</taxon>
    </lineage>
</organism>
<protein>
    <recommendedName>
        <fullName evidence="3">GrpB family protein</fullName>
    </recommendedName>
</protein>
<comment type="caution">
    <text evidence="1">The sequence shown here is derived from an EMBL/GenBank/DDBJ whole genome shotgun (WGS) entry which is preliminary data.</text>
</comment>
<evidence type="ECO:0008006" key="3">
    <source>
        <dbReference type="Google" id="ProtNLM"/>
    </source>
</evidence>
<sequence length="357" mass="40715">MIFWPTAYEGVAVNIELADYDGAWPGLYERERARILAALPGAELEHVGSTSVPGLCAKPVIDMMLVVDDPRDEASYVPALEAAGYRVTIREDDWHDHRILKGPDTNVNLHVFPRGCAQVRRHLLFRDWLRGNADDRELYAQTKRKLAAQPWERVQDYAAAKNEVVLEILERAYLATRAPSDDVEYVTETPTGNVRITLEDYNPAWPEWFAREEARIRTALGDRVLRLEHVGSTSVPGLAAKPLIDILLVVADSDDEDAYVPALVEAGYYLRLREPGWYRHRLLKDSDPEVNLHVFSPACEEVDRMLVFRDRLRDNAGERAEYEAVKRELAERTWGRGQEYADAKTRVVERIILRALA</sequence>
<gene>
    <name evidence="1" type="ORF">GCM10010178_01580</name>
</gene>
<dbReference type="PANTHER" id="PTHR34822">
    <property type="entry name" value="GRPB DOMAIN PROTEIN (AFU_ORTHOLOGUE AFUA_1G01530)"/>
    <property type="match status" value="1"/>
</dbReference>
<dbReference type="PANTHER" id="PTHR34822:SF1">
    <property type="entry name" value="GRPB FAMILY PROTEIN"/>
    <property type="match status" value="1"/>
</dbReference>
<evidence type="ECO:0000313" key="1">
    <source>
        <dbReference type="EMBL" id="GGU13968.1"/>
    </source>
</evidence>